<sequence>MLREISHLHLSVRLCNTSLCRHPCSSSRQNLSSNTQNLRCLHQGSSSDLPINSFGDQT</sequence>
<protein>
    <submittedName>
        <fullName evidence="1">Uncharacterized protein</fullName>
    </submittedName>
</protein>
<comment type="caution">
    <text evidence="1">The sequence shown here is derived from an EMBL/GenBank/DDBJ whole genome shotgun (WGS) entry which is preliminary data.</text>
</comment>
<evidence type="ECO:0000313" key="2">
    <source>
        <dbReference type="Proteomes" id="UP000238479"/>
    </source>
</evidence>
<dbReference type="Gramene" id="PRQ16637">
    <property type="protein sequence ID" value="PRQ16637"/>
    <property type="gene ID" value="RchiOBHm_Chr7g0186401"/>
</dbReference>
<reference evidence="1 2" key="1">
    <citation type="journal article" date="2018" name="Nat. Genet.">
        <title>The Rosa genome provides new insights in the design of modern roses.</title>
        <authorList>
            <person name="Bendahmane M."/>
        </authorList>
    </citation>
    <scope>NUCLEOTIDE SEQUENCE [LARGE SCALE GENOMIC DNA]</scope>
    <source>
        <strain evidence="2">cv. Old Blush</strain>
    </source>
</reference>
<gene>
    <name evidence="1" type="ORF">RchiOBHm_Chr7g0186401</name>
</gene>
<keyword evidence="2" id="KW-1185">Reference proteome</keyword>
<dbReference type="AlphaFoldDB" id="A0A2P6P3X8"/>
<dbReference type="EMBL" id="PDCK01000045">
    <property type="protein sequence ID" value="PRQ16637.1"/>
    <property type="molecule type" value="Genomic_DNA"/>
</dbReference>
<accession>A0A2P6P3X8</accession>
<dbReference type="Proteomes" id="UP000238479">
    <property type="component" value="Chromosome 7"/>
</dbReference>
<proteinExistence type="predicted"/>
<organism evidence="1 2">
    <name type="scientific">Rosa chinensis</name>
    <name type="common">China rose</name>
    <dbReference type="NCBI Taxonomy" id="74649"/>
    <lineage>
        <taxon>Eukaryota</taxon>
        <taxon>Viridiplantae</taxon>
        <taxon>Streptophyta</taxon>
        <taxon>Embryophyta</taxon>
        <taxon>Tracheophyta</taxon>
        <taxon>Spermatophyta</taxon>
        <taxon>Magnoliopsida</taxon>
        <taxon>eudicotyledons</taxon>
        <taxon>Gunneridae</taxon>
        <taxon>Pentapetalae</taxon>
        <taxon>rosids</taxon>
        <taxon>fabids</taxon>
        <taxon>Rosales</taxon>
        <taxon>Rosaceae</taxon>
        <taxon>Rosoideae</taxon>
        <taxon>Rosoideae incertae sedis</taxon>
        <taxon>Rosa</taxon>
    </lineage>
</organism>
<name>A0A2P6P3X8_ROSCH</name>
<evidence type="ECO:0000313" key="1">
    <source>
        <dbReference type="EMBL" id="PRQ16637.1"/>
    </source>
</evidence>